<name>A0A3E4MQM2_PARDI</name>
<evidence type="ECO:0000256" key="1">
    <source>
        <dbReference type="SAM" id="Phobius"/>
    </source>
</evidence>
<organism evidence="2 4">
    <name type="scientific">Parabacteroides distasonis</name>
    <dbReference type="NCBI Taxonomy" id="823"/>
    <lineage>
        <taxon>Bacteria</taxon>
        <taxon>Pseudomonadati</taxon>
        <taxon>Bacteroidota</taxon>
        <taxon>Bacteroidia</taxon>
        <taxon>Bacteroidales</taxon>
        <taxon>Tannerellaceae</taxon>
        <taxon>Parabacteroides</taxon>
    </lineage>
</organism>
<keyword evidence="1" id="KW-0812">Transmembrane</keyword>
<accession>A0A3E4MQM2</accession>
<reference evidence="2 4" key="1">
    <citation type="submission" date="2018-09" db="EMBL/GenBank/DDBJ databases">
        <title>Murine metabolic-syndrome-specific gut microbial biobank.</title>
        <authorList>
            <person name="Liu C."/>
        </authorList>
    </citation>
    <scope>NUCLEOTIDE SEQUENCE [LARGE SCALE GENOMIC DNA]</scope>
    <source>
        <strain evidence="2 4">8-P5</strain>
    </source>
</reference>
<dbReference type="AlphaFoldDB" id="A0A3E4MQM2"/>
<dbReference type="EMBL" id="RAYI01000005">
    <property type="protein sequence ID" value="RLT74731.1"/>
    <property type="molecule type" value="Genomic_DNA"/>
</dbReference>
<dbReference type="OrthoDB" id="9904208at2"/>
<evidence type="ECO:0000313" key="2">
    <source>
        <dbReference type="EMBL" id="RLT74731.1"/>
    </source>
</evidence>
<evidence type="ECO:0000313" key="4">
    <source>
        <dbReference type="Proteomes" id="UP000278164"/>
    </source>
</evidence>
<keyword evidence="1" id="KW-1133">Transmembrane helix</keyword>
<evidence type="ECO:0000313" key="5">
    <source>
        <dbReference type="Proteomes" id="UP000310032"/>
    </source>
</evidence>
<feature type="transmembrane region" description="Helical" evidence="1">
    <location>
        <begin position="43"/>
        <end position="64"/>
    </location>
</feature>
<dbReference type="Proteomes" id="UP000278164">
    <property type="component" value="Unassembled WGS sequence"/>
</dbReference>
<reference evidence="3 5" key="2">
    <citation type="submission" date="2019-04" db="EMBL/GenBank/DDBJ databases">
        <title>Microbes associate with the intestines of laboratory mice.</title>
        <authorList>
            <person name="Navarre W."/>
            <person name="Wong E."/>
            <person name="Huang K."/>
            <person name="Tropini C."/>
            <person name="Ng K."/>
            <person name="Yu B."/>
        </authorList>
    </citation>
    <scope>NUCLEOTIDE SEQUENCE [LARGE SCALE GENOMIC DNA]</scope>
    <source>
        <strain evidence="3 5">NM39_I3</strain>
    </source>
</reference>
<evidence type="ECO:0000313" key="3">
    <source>
        <dbReference type="EMBL" id="TGY57005.1"/>
    </source>
</evidence>
<gene>
    <name evidence="2" type="ORF">D7V78_03655</name>
    <name evidence="3" type="ORF">E5342_11265</name>
</gene>
<dbReference type="Proteomes" id="UP000310032">
    <property type="component" value="Unassembled WGS sequence"/>
</dbReference>
<keyword evidence="1" id="KW-0472">Membrane</keyword>
<sequence>MSLLFIGMILDLISTYSGYFIAYSLSLKIFTTLFYVDICEKRLAFLILPIWLINNISQIQYIYYRILIDLNLYDNFFSYDYTK</sequence>
<protein>
    <submittedName>
        <fullName evidence="2">Uncharacterized protein</fullName>
    </submittedName>
</protein>
<dbReference type="EMBL" id="SRYM01000030">
    <property type="protein sequence ID" value="TGY57005.1"/>
    <property type="molecule type" value="Genomic_DNA"/>
</dbReference>
<comment type="caution">
    <text evidence="2">The sequence shown here is derived from an EMBL/GenBank/DDBJ whole genome shotgun (WGS) entry which is preliminary data.</text>
</comment>
<proteinExistence type="predicted"/>